<sequence>MTTEIRSIIARTVELPAGVDSLTDTSDLYEAGMTSFGSVQLMLALEEAFDVEFPERMLNRKLFSSVTSISAALNELVAERAEG</sequence>
<gene>
    <name evidence="2" type="ORF">E8M01_05205</name>
</gene>
<reference evidence="2 3" key="1">
    <citation type="submission" date="2019-04" db="EMBL/GenBank/DDBJ databases">
        <title>Phreatobacter aquaticus sp. nov.</title>
        <authorList>
            <person name="Choi A."/>
        </authorList>
    </citation>
    <scope>NUCLEOTIDE SEQUENCE [LARGE SCALE GENOMIC DNA]</scope>
    <source>
        <strain evidence="2 3">KCTC 52518</strain>
    </source>
</reference>
<dbReference type="Gene3D" id="1.10.1200.10">
    <property type="entry name" value="ACP-like"/>
    <property type="match status" value="1"/>
</dbReference>
<dbReference type="Proteomes" id="UP000298781">
    <property type="component" value="Chromosome"/>
</dbReference>
<dbReference type="PROSITE" id="PS50075">
    <property type="entry name" value="CARRIER"/>
    <property type="match status" value="1"/>
</dbReference>
<dbReference type="KEGG" id="pstg:E8M01_05205"/>
<dbReference type="OrthoDB" id="7284767at2"/>
<dbReference type="InterPro" id="IPR036736">
    <property type="entry name" value="ACP-like_sf"/>
</dbReference>
<dbReference type="Pfam" id="PF00550">
    <property type="entry name" value="PP-binding"/>
    <property type="match status" value="1"/>
</dbReference>
<dbReference type="RefSeq" id="WP_136959145.1">
    <property type="nucleotide sequence ID" value="NZ_CP039690.1"/>
</dbReference>
<evidence type="ECO:0000313" key="2">
    <source>
        <dbReference type="EMBL" id="QCI63688.1"/>
    </source>
</evidence>
<organism evidence="2 3">
    <name type="scientific">Phreatobacter stygius</name>
    <dbReference type="NCBI Taxonomy" id="1940610"/>
    <lineage>
        <taxon>Bacteria</taxon>
        <taxon>Pseudomonadati</taxon>
        <taxon>Pseudomonadota</taxon>
        <taxon>Alphaproteobacteria</taxon>
        <taxon>Hyphomicrobiales</taxon>
        <taxon>Phreatobacteraceae</taxon>
        <taxon>Phreatobacter</taxon>
    </lineage>
</organism>
<accession>A0A4D7AY83</accession>
<keyword evidence="3" id="KW-1185">Reference proteome</keyword>
<evidence type="ECO:0000313" key="3">
    <source>
        <dbReference type="Proteomes" id="UP000298781"/>
    </source>
</evidence>
<dbReference type="NCBIfam" id="NF005480">
    <property type="entry name" value="PRK07081.1"/>
    <property type="match status" value="1"/>
</dbReference>
<dbReference type="InterPro" id="IPR009081">
    <property type="entry name" value="PP-bd_ACP"/>
</dbReference>
<dbReference type="SUPFAM" id="SSF47336">
    <property type="entry name" value="ACP-like"/>
    <property type="match status" value="1"/>
</dbReference>
<dbReference type="AlphaFoldDB" id="A0A4D7AY83"/>
<evidence type="ECO:0000259" key="1">
    <source>
        <dbReference type="PROSITE" id="PS50075"/>
    </source>
</evidence>
<proteinExistence type="predicted"/>
<name>A0A4D7AY83_9HYPH</name>
<protein>
    <submittedName>
        <fullName evidence="2">Acyl carrier protein</fullName>
    </submittedName>
</protein>
<dbReference type="EMBL" id="CP039690">
    <property type="protein sequence ID" value="QCI63688.1"/>
    <property type="molecule type" value="Genomic_DNA"/>
</dbReference>
<feature type="domain" description="Carrier" evidence="1">
    <location>
        <begin position="1"/>
        <end position="77"/>
    </location>
</feature>